<dbReference type="Gene3D" id="3.40.50.720">
    <property type="entry name" value="NAD(P)-binding Rossmann-like Domain"/>
    <property type="match status" value="1"/>
</dbReference>
<gene>
    <name evidence="2" type="ordered locus">Namu_0543</name>
</gene>
<feature type="domain" description="NAD(P)-binding" evidence="1">
    <location>
        <begin position="13"/>
        <end position="210"/>
    </location>
</feature>
<dbReference type="RefSeq" id="WP_015745876.1">
    <property type="nucleotide sequence ID" value="NC_013235.1"/>
</dbReference>
<reference evidence="3" key="1">
    <citation type="submission" date="2009-09" db="EMBL/GenBank/DDBJ databases">
        <title>The complete genome of Nakamurella multipartita DSM 44233.</title>
        <authorList>
            <consortium name="US DOE Joint Genome Institute (JGI-PGF)"/>
            <person name="Lucas S."/>
            <person name="Copeland A."/>
            <person name="Lapidus A."/>
            <person name="Glavina del Rio T."/>
            <person name="Dalin E."/>
            <person name="Tice H."/>
            <person name="Bruce D."/>
            <person name="Goodwin L."/>
            <person name="Pitluck S."/>
            <person name="Kyrpides N."/>
            <person name="Mavromatis K."/>
            <person name="Ivanova N."/>
            <person name="Ovchinnikova G."/>
            <person name="Sims D."/>
            <person name="Meincke L."/>
            <person name="Brettin T."/>
            <person name="Detter J.C."/>
            <person name="Han C."/>
            <person name="Larimer F."/>
            <person name="Land M."/>
            <person name="Hauser L."/>
            <person name="Markowitz V."/>
            <person name="Cheng J.-F."/>
            <person name="Hugenholtz P."/>
            <person name="Woyke T."/>
            <person name="Wu D."/>
            <person name="Klenk H.-P."/>
            <person name="Eisen J.A."/>
        </authorList>
    </citation>
    <scope>NUCLEOTIDE SEQUENCE [LARGE SCALE GENOMIC DNA]</scope>
    <source>
        <strain evidence="3">ATCC 700099 / DSM 44233 / CIP 104796 / JCM 9543 / NBRC 105858 / Y-104</strain>
    </source>
</reference>
<dbReference type="InterPro" id="IPR051606">
    <property type="entry name" value="Polyketide_Oxido-like"/>
</dbReference>
<dbReference type="EMBL" id="CP001737">
    <property type="protein sequence ID" value="ACV76959.1"/>
    <property type="molecule type" value="Genomic_DNA"/>
</dbReference>
<name>C8X790_NAKMY</name>
<dbReference type="GO" id="GO:0042602">
    <property type="term" value="F:riboflavin reductase (NADPH) activity"/>
    <property type="evidence" value="ECO:0007669"/>
    <property type="project" value="TreeGrafter"/>
</dbReference>
<sequence>MAVSKTQHVVVVGAAGAIGRLVAVDLLRKGHEVSAVVRSPGKFQDLDVTRELTTDQAQRLRIVQADARDAATLTTVITPKSIVVTAFGVSKRRSNGLFAEAAVAIVDAMRCCGAARVIAITSSGVRADDHELAAWYRLLVRPLLRDVYEDMARMEQIFTNAELEWCFVRPVFLTDREGEDPPRIEDAQTPAGGRTVSRGAVARFIVGEIESRRWTRKAPTLAV</sequence>
<keyword evidence="3" id="KW-1185">Reference proteome</keyword>
<dbReference type="PANTHER" id="PTHR43355">
    <property type="entry name" value="FLAVIN REDUCTASE (NADPH)"/>
    <property type="match status" value="1"/>
</dbReference>
<organism evidence="2 3">
    <name type="scientific">Nakamurella multipartita (strain ATCC 700099 / DSM 44233 / CIP 104796 / JCM 9543 / NBRC 105858 / Y-104)</name>
    <name type="common">Microsphaera multipartita</name>
    <dbReference type="NCBI Taxonomy" id="479431"/>
    <lineage>
        <taxon>Bacteria</taxon>
        <taxon>Bacillati</taxon>
        <taxon>Actinomycetota</taxon>
        <taxon>Actinomycetes</taxon>
        <taxon>Nakamurellales</taxon>
        <taxon>Nakamurellaceae</taxon>
        <taxon>Nakamurella</taxon>
    </lineage>
</organism>
<dbReference type="InParanoid" id="C8X790"/>
<dbReference type="STRING" id="479431.Namu_0543"/>
<reference evidence="2 3" key="2">
    <citation type="journal article" date="2010" name="Stand. Genomic Sci.">
        <title>Complete genome sequence of Nakamurella multipartita type strain (Y-104).</title>
        <authorList>
            <person name="Tice H."/>
            <person name="Mayilraj S."/>
            <person name="Sims D."/>
            <person name="Lapidus A."/>
            <person name="Nolan M."/>
            <person name="Lucas S."/>
            <person name="Glavina Del Rio T."/>
            <person name="Copeland A."/>
            <person name="Cheng J.F."/>
            <person name="Meincke L."/>
            <person name="Bruce D."/>
            <person name="Goodwin L."/>
            <person name="Pitluck S."/>
            <person name="Ivanova N."/>
            <person name="Mavromatis K."/>
            <person name="Ovchinnikova G."/>
            <person name="Pati A."/>
            <person name="Chen A."/>
            <person name="Palaniappan K."/>
            <person name="Land M."/>
            <person name="Hauser L."/>
            <person name="Chang Y.J."/>
            <person name="Jeffries C.D."/>
            <person name="Detter J.C."/>
            <person name="Brettin T."/>
            <person name="Rohde M."/>
            <person name="Goker M."/>
            <person name="Bristow J."/>
            <person name="Eisen J.A."/>
            <person name="Markowitz V."/>
            <person name="Hugenholtz P."/>
            <person name="Kyrpides N.C."/>
            <person name="Klenk H.P."/>
            <person name="Chen F."/>
        </authorList>
    </citation>
    <scope>NUCLEOTIDE SEQUENCE [LARGE SCALE GENOMIC DNA]</scope>
    <source>
        <strain evidence="3">ATCC 700099 / DSM 44233 / CIP 104796 / JCM 9543 / NBRC 105858 / Y-104</strain>
    </source>
</reference>
<dbReference type="InterPro" id="IPR016040">
    <property type="entry name" value="NAD(P)-bd_dom"/>
</dbReference>
<proteinExistence type="predicted"/>
<dbReference type="AlphaFoldDB" id="C8X790"/>
<dbReference type="eggNOG" id="COG0702">
    <property type="taxonomic scope" value="Bacteria"/>
</dbReference>
<accession>C8X790</accession>
<evidence type="ECO:0000259" key="1">
    <source>
        <dbReference type="Pfam" id="PF13460"/>
    </source>
</evidence>
<dbReference type="Proteomes" id="UP000002218">
    <property type="component" value="Chromosome"/>
</dbReference>
<dbReference type="Pfam" id="PF13460">
    <property type="entry name" value="NAD_binding_10"/>
    <property type="match status" value="1"/>
</dbReference>
<dbReference type="HOGENOM" id="CLU_025711_4_5_11"/>
<dbReference type="SUPFAM" id="SSF51735">
    <property type="entry name" value="NAD(P)-binding Rossmann-fold domains"/>
    <property type="match status" value="1"/>
</dbReference>
<dbReference type="OrthoDB" id="3763081at2"/>
<dbReference type="GO" id="GO:0004074">
    <property type="term" value="F:biliverdin reductase [NAD(P)H] activity"/>
    <property type="evidence" value="ECO:0007669"/>
    <property type="project" value="TreeGrafter"/>
</dbReference>
<protein>
    <submittedName>
        <fullName evidence="2">NAD-dependent glycerol-3-phosphate dehydrogenase domain protein</fullName>
    </submittedName>
</protein>
<dbReference type="PANTHER" id="PTHR43355:SF2">
    <property type="entry name" value="FLAVIN REDUCTASE (NADPH)"/>
    <property type="match status" value="1"/>
</dbReference>
<dbReference type="KEGG" id="nml:Namu_0543"/>
<evidence type="ECO:0000313" key="3">
    <source>
        <dbReference type="Proteomes" id="UP000002218"/>
    </source>
</evidence>
<dbReference type="InterPro" id="IPR036291">
    <property type="entry name" value="NAD(P)-bd_dom_sf"/>
</dbReference>
<evidence type="ECO:0000313" key="2">
    <source>
        <dbReference type="EMBL" id="ACV76959.1"/>
    </source>
</evidence>